<dbReference type="InterPro" id="IPR003150">
    <property type="entry name" value="DNA-bd_RFX"/>
</dbReference>
<dbReference type="Pfam" id="PF02257">
    <property type="entry name" value="RFX_DNA_binding"/>
    <property type="match status" value="1"/>
</dbReference>
<dbReference type="EMBL" id="PUHR01000046">
    <property type="protein sequence ID" value="KAG0669242.1"/>
    <property type="molecule type" value="Genomic_DNA"/>
</dbReference>
<dbReference type="SUPFAM" id="SSF46785">
    <property type="entry name" value="Winged helix' DNA-binding domain"/>
    <property type="match status" value="1"/>
</dbReference>
<dbReference type="InterPro" id="IPR036388">
    <property type="entry name" value="WH-like_DNA-bd_sf"/>
</dbReference>
<evidence type="ECO:0000259" key="2">
    <source>
        <dbReference type="PROSITE" id="PS51526"/>
    </source>
</evidence>
<dbReference type="PANTHER" id="PTHR12619">
    <property type="entry name" value="RFX TRANSCRIPTION FACTOR FAMILY"/>
    <property type="match status" value="1"/>
</dbReference>
<keyword evidence="4" id="KW-1185">Reference proteome</keyword>
<dbReference type="GO" id="GO:0000978">
    <property type="term" value="F:RNA polymerase II cis-regulatory region sequence-specific DNA binding"/>
    <property type="evidence" value="ECO:0007669"/>
    <property type="project" value="TreeGrafter"/>
</dbReference>
<name>A0A9P6WDC9_MAUEX</name>
<evidence type="ECO:0000313" key="4">
    <source>
        <dbReference type="Proteomes" id="UP000750334"/>
    </source>
</evidence>
<comment type="caution">
    <text evidence="3">The sequence shown here is derived from an EMBL/GenBank/DDBJ whole genome shotgun (WGS) entry which is preliminary data.</text>
</comment>
<gene>
    <name evidence="3" type="ORF">C6P45_003958</name>
</gene>
<proteinExistence type="predicted"/>
<dbReference type="PANTHER" id="PTHR12619:SF5">
    <property type="entry name" value="TRANSCRIPTION FACTOR RFX4"/>
    <property type="match status" value="1"/>
</dbReference>
<dbReference type="AlphaFoldDB" id="A0A9P6WDC9"/>
<protein>
    <recommendedName>
        <fullName evidence="2">RFX-type winged-helix domain-containing protein</fullName>
    </recommendedName>
</protein>
<dbReference type="Pfam" id="PF25340">
    <property type="entry name" value="BCD_RFX"/>
    <property type="match status" value="1"/>
</dbReference>
<sequence>MESTPTVKDLGISDKFQSPKFQYNTGRTFSNGPSFNNNDIQSIASTSTSFANNNESQYGSPQNTSTGITNTNSLLINPNSNKILRPNVANFLAQPKIVSDQSLPVLSLPQPYRLPIQQQEENSNINNYYHYSVSPSSATHSITTNNDSTVYPMNGSTISPYHNSNGVFHDRHYSNTFIPQQGTVPQDGKHSFVAPYGASQPYIPTRNTYPPLWMKAQGDLTPNHTYNNFRKGDLTDGQIKLKSQSVTSPSPYNNNSSLLLMQYGNDTNNGNLIRRNTQEQIAKAIAEKNALVPLEEYAENVREAELAVLKMNDDTHSKSAIQRAEQNREREKHVYALLWLMRNCKAETNSYVPRSRIFSQYASSCAKSTLKPLSQATLGKLIRTIFPDITTRRLGMRGQSKYHYCNLGLLLESDISSRSGSNCHNLVGDNSAIKSQEISKVSNLNIDSKNGTDSNTNISGTNAVAVFTEIFKCNELPFGNSLQLSAIPIDEISSKIDPDIASSLESLYHVYCLSIFENIFYMKFEELPNCLNLSSNGSLSPQMFSLLISSELYDWVYECDLKTHAVIIQEISKKLINEETITDTTLQSLEKFINSYKDIVAKSSLDLPIPMVENKVLVANRFCAVLKELVKLLSYSKAFLTDFRECKTGMVNDWKTLVIHGDFYDLPTFTSQMDNLKSEEKDSLNGADFSNNSNSMLKTRICDDISTFLQTSDSKMLQLNHLIEQFCKFITHKGNLAAQNIITYYLQFFGGLVGELSLKSSENLRCWLYFNNIISQLLSYSDNFRNLISMVK</sequence>
<feature type="domain" description="RFX-type winged-helix" evidence="2">
    <location>
        <begin position="336"/>
        <end position="419"/>
    </location>
</feature>
<accession>A0A9P6WDC9</accession>
<keyword evidence="1" id="KW-0238">DNA-binding</keyword>
<dbReference type="InterPro" id="IPR036390">
    <property type="entry name" value="WH_DNA-bd_sf"/>
</dbReference>
<dbReference type="Proteomes" id="UP000750334">
    <property type="component" value="Unassembled WGS sequence"/>
</dbReference>
<evidence type="ECO:0000313" key="3">
    <source>
        <dbReference type="EMBL" id="KAG0669242.1"/>
    </source>
</evidence>
<dbReference type="Gene3D" id="1.10.10.10">
    <property type="entry name" value="Winged helix-like DNA-binding domain superfamily/Winged helix DNA-binding domain"/>
    <property type="match status" value="1"/>
</dbReference>
<dbReference type="InterPro" id="IPR039779">
    <property type="entry name" value="RFX-like"/>
</dbReference>
<dbReference type="PROSITE" id="PS51526">
    <property type="entry name" value="RFX_DBD"/>
    <property type="match status" value="1"/>
</dbReference>
<dbReference type="InterPro" id="IPR057321">
    <property type="entry name" value="RFX1-4/6/8-like_BCD"/>
</dbReference>
<dbReference type="GO" id="GO:0000981">
    <property type="term" value="F:DNA-binding transcription factor activity, RNA polymerase II-specific"/>
    <property type="evidence" value="ECO:0007669"/>
    <property type="project" value="TreeGrafter"/>
</dbReference>
<reference evidence="3 4" key="1">
    <citation type="submission" date="2020-11" db="EMBL/GenBank/DDBJ databases">
        <title>Kefir isolates.</title>
        <authorList>
            <person name="Marcisauskas S."/>
            <person name="Kim Y."/>
            <person name="Blasche S."/>
        </authorList>
    </citation>
    <scope>NUCLEOTIDE SEQUENCE [LARGE SCALE GENOMIC DNA]</scope>
    <source>
        <strain evidence="3 4">OG2</strain>
    </source>
</reference>
<dbReference type="OrthoDB" id="10056949at2759"/>
<organism evidence="3 4">
    <name type="scientific">Maudiozyma exigua</name>
    <name type="common">Yeast</name>
    <name type="synonym">Kazachstania exigua</name>
    <dbReference type="NCBI Taxonomy" id="34358"/>
    <lineage>
        <taxon>Eukaryota</taxon>
        <taxon>Fungi</taxon>
        <taxon>Dikarya</taxon>
        <taxon>Ascomycota</taxon>
        <taxon>Saccharomycotina</taxon>
        <taxon>Saccharomycetes</taxon>
        <taxon>Saccharomycetales</taxon>
        <taxon>Saccharomycetaceae</taxon>
        <taxon>Maudiozyma</taxon>
    </lineage>
</organism>
<evidence type="ECO:0000256" key="1">
    <source>
        <dbReference type="ARBA" id="ARBA00023125"/>
    </source>
</evidence>